<protein>
    <submittedName>
        <fullName evidence="1">Uncharacterized protein</fullName>
    </submittedName>
</protein>
<sequence>MANSGKANIEVIKRMVGDIRFFADAVRREGKKMADEAHGLRNEWNDPQYDKYERYISELTDDLIAGTSELDYCANELEKRWKELIDG</sequence>
<dbReference type="EMBL" id="DVMZ01000026">
    <property type="protein sequence ID" value="HIU58645.1"/>
    <property type="molecule type" value="Genomic_DNA"/>
</dbReference>
<comment type="caution">
    <text evidence="1">The sequence shown here is derived from an EMBL/GenBank/DDBJ whole genome shotgun (WGS) entry which is preliminary data.</text>
</comment>
<reference evidence="1" key="2">
    <citation type="journal article" date="2021" name="PeerJ">
        <title>Extensive microbial diversity within the chicken gut microbiome revealed by metagenomics and culture.</title>
        <authorList>
            <person name="Gilroy R."/>
            <person name="Ravi A."/>
            <person name="Getino M."/>
            <person name="Pursley I."/>
            <person name="Horton D.L."/>
            <person name="Alikhan N.F."/>
            <person name="Baker D."/>
            <person name="Gharbi K."/>
            <person name="Hall N."/>
            <person name="Watson M."/>
            <person name="Adriaenssens E.M."/>
            <person name="Foster-Nyarko E."/>
            <person name="Jarju S."/>
            <person name="Secka A."/>
            <person name="Antonio M."/>
            <person name="Oren A."/>
            <person name="Chaudhuri R.R."/>
            <person name="La Ragione R."/>
            <person name="Hildebrand F."/>
            <person name="Pallen M.J."/>
        </authorList>
    </citation>
    <scope>NUCLEOTIDE SEQUENCE</scope>
    <source>
        <strain evidence="1">11687</strain>
    </source>
</reference>
<dbReference type="Proteomes" id="UP000824081">
    <property type="component" value="Unassembled WGS sequence"/>
</dbReference>
<accession>A0A9D1MDZ2</accession>
<reference evidence="1" key="1">
    <citation type="submission" date="2020-10" db="EMBL/GenBank/DDBJ databases">
        <authorList>
            <person name="Gilroy R."/>
        </authorList>
    </citation>
    <scope>NUCLEOTIDE SEQUENCE</scope>
    <source>
        <strain evidence="1">11687</strain>
    </source>
</reference>
<gene>
    <name evidence="1" type="ORF">IAC57_00945</name>
</gene>
<proteinExistence type="predicted"/>
<evidence type="ECO:0000313" key="2">
    <source>
        <dbReference type="Proteomes" id="UP000824081"/>
    </source>
</evidence>
<organism evidence="1 2">
    <name type="scientific">Candidatus Scatosoma pullistercoris</name>
    <dbReference type="NCBI Taxonomy" id="2840934"/>
    <lineage>
        <taxon>Bacteria</taxon>
        <taxon>Bacillati</taxon>
        <taxon>Bacillota</taxon>
        <taxon>Clostridia</taxon>
        <taxon>Candidatus Scatosoma</taxon>
    </lineage>
</organism>
<name>A0A9D1MDZ2_9FIRM</name>
<dbReference type="AlphaFoldDB" id="A0A9D1MDZ2"/>
<evidence type="ECO:0000313" key="1">
    <source>
        <dbReference type="EMBL" id="HIU58645.1"/>
    </source>
</evidence>